<accession>A0A4R6S6P8</accession>
<protein>
    <submittedName>
        <fullName evidence="1">Uncharacterized protein</fullName>
    </submittedName>
</protein>
<organism evidence="1 2">
    <name type="scientific">Leucobacter luti</name>
    <dbReference type="NCBI Taxonomy" id="340320"/>
    <lineage>
        <taxon>Bacteria</taxon>
        <taxon>Bacillati</taxon>
        <taxon>Actinomycetota</taxon>
        <taxon>Actinomycetes</taxon>
        <taxon>Micrococcales</taxon>
        <taxon>Microbacteriaceae</taxon>
        <taxon>Leucobacter</taxon>
    </lineage>
</organism>
<comment type="caution">
    <text evidence="1">The sequence shown here is derived from an EMBL/GenBank/DDBJ whole genome shotgun (WGS) entry which is preliminary data.</text>
</comment>
<proteinExistence type="predicted"/>
<evidence type="ECO:0000313" key="2">
    <source>
        <dbReference type="Proteomes" id="UP000295601"/>
    </source>
</evidence>
<keyword evidence="2" id="KW-1185">Reference proteome</keyword>
<dbReference type="AlphaFoldDB" id="A0A4R6S6P8"/>
<reference evidence="1 2" key="1">
    <citation type="submission" date="2019-03" db="EMBL/GenBank/DDBJ databases">
        <title>Genomic analyses of the natural microbiome of Caenorhabditis elegans.</title>
        <authorList>
            <person name="Samuel B."/>
        </authorList>
    </citation>
    <scope>NUCLEOTIDE SEQUENCE [LARGE SCALE GENOMIC DNA]</scope>
    <source>
        <strain evidence="1 2">JUb18</strain>
    </source>
</reference>
<dbReference type="EMBL" id="SNYA01000001">
    <property type="protein sequence ID" value="TDP95371.1"/>
    <property type="molecule type" value="Genomic_DNA"/>
</dbReference>
<dbReference type="Proteomes" id="UP000295601">
    <property type="component" value="Unassembled WGS sequence"/>
</dbReference>
<evidence type="ECO:0000313" key="1">
    <source>
        <dbReference type="EMBL" id="TDP95371.1"/>
    </source>
</evidence>
<sequence length="49" mass="5376">MCLQRSNEFSELKLLIERTYIVQGDLSNAVSNGDESQASCAISVRVQGD</sequence>
<gene>
    <name evidence="1" type="ORF">EDF62_0054</name>
</gene>
<name>A0A4R6S6P8_9MICO</name>